<reference evidence="4" key="2">
    <citation type="journal article" date="2021" name="PeerJ">
        <title>Extensive microbial diversity within the chicken gut microbiome revealed by metagenomics and culture.</title>
        <authorList>
            <person name="Gilroy R."/>
            <person name="Ravi A."/>
            <person name="Getino M."/>
            <person name="Pursley I."/>
            <person name="Horton D.L."/>
            <person name="Alikhan N.F."/>
            <person name="Baker D."/>
            <person name="Gharbi K."/>
            <person name="Hall N."/>
            <person name="Watson M."/>
            <person name="Adriaenssens E.M."/>
            <person name="Foster-Nyarko E."/>
            <person name="Jarju S."/>
            <person name="Secka A."/>
            <person name="Antonio M."/>
            <person name="Oren A."/>
            <person name="Chaudhuri R.R."/>
            <person name="La Ragione R."/>
            <person name="Hildebrand F."/>
            <person name="Pallen M.J."/>
        </authorList>
    </citation>
    <scope>NUCLEOTIDE SEQUENCE</scope>
    <source>
        <strain evidence="4">2830</strain>
    </source>
</reference>
<gene>
    <name evidence="4" type="ORF">IAB00_02795</name>
</gene>
<accession>A0A9D1HK25</accession>
<dbReference type="PANTHER" id="PTHR43479:SF7">
    <property type="entry name" value="TETR-FAMILY TRANSCRIPTIONAL REGULATOR"/>
    <property type="match status" value="1"/>
</dbReference>
<protein>
    <submittedName>
        <fullName evidence="4">TetR/AcrR family transcriptional regulator</fullName>
    </submittedName>
</protein>
<evidence type="ECO:0000259" key="3">
    <source>
        <dbReference type="PROSITE" id="PS50977"/>
    </source>
</evidence>
<dbReference type="Gene3D" id="1.10.357.10">
    <property type="entry name" value="Tetracycline Repressor, domain 2"/>
    <property type="match status" value="1"/>
</dbReference>
<dbReference type="AlphaFoldDB" id="A0A9D1HK25"/>
<organism evidence="4 5">
    <name type="scientific">Candidatus Avidehalobacter gallistercoris</name>
    <dbReference type="NCBI Taxonomy" id="2840694"/>
    <lineage>
        <taxon>Bacteria</taxon>
        <taxon>Bacillati</taxon>
        <taxon>Bacillota</taxon>
        <taxon>Clostridia</taxon>
        <taxon>Eubacteriales</taxon>
        <taxon>Peptococcaceae</taxon>
        <taxon>Peptococcaceae incertae sedis</taxon>
        <taxon>Candidatus Avidehalobacter</taxon>
    </lineage>
</organism>
<dbReference type="Proteomes" id="UP000824124">
    <property type="component" value="Unassembled WGS sequence"/>
</dbReference>
<evidence type="ECO:0000313" key="5">
    <source>
        <dbReference type="Proteomes" id="UP000824124"/>
    </source>
</evidence>
<evidence type="ECO:0000313" key="4">
    <source>
        <dbReference type="EMBL" id="HIU10160.1"/>
    </source>
</evidence>
<name>A0A9D1HK25_9FIRM</name>
<proteinExistence type="predicted"/>
<keyword evidence="1 2" id="KW-0238">DNA-binding</keyword>
<feature type="DNA-binding region" description="H-T-H motif" evidence="2">
    <location>
        <begin position="33"/>
        <end position="52"/>
    </location>
</feature>
<reference evidence="4" key="1">
    <citation type="submission" date="2020-10" db="EMBL/GenBank/DDBJ databases">
        <authorList>
            <person name="Gilroy R."/>
        </authorList>
    </citation>
    <scope>NUCLEOTIDE SEQUENCE</scope>
    <source>
        <strain evidence="4">2830</strain>
    </source>
</reference>
<dbReference type="InterPro" id="IPR001647">
    <property type="entry name" value="HTH_TetR"/>
</dbReference>
<dbReference type="InterPro" id="IPR009057">
    <property type="entry name" value="Homeodomain-like_sf"/>
</dbReference>
<dbReference type="PROSITE" id="PS50977">
    <property type="entry name" value="HTH_TETR_2"/>
    <property type="match status" value="1"/>
</dbReference>
<comment type="caution">
    <text evidence="4">The sequence shown here is derived from an EMBL/GenBank/DDBJ whole genome shotgun (WGS) entry which is preliminary data.</text>
</comment>
<dbReference type="PANTHER" id="PTHR43479">
    <property type="entry name" value="ACREF/ENVCD OPERON REPRESSOR-RELATED"/>
    <property type="match status" value="1"/>
</dbReference>
<evidence type="ECO:0000256" key="1">
    <source>
        <dbReference type="ARBA" id="ARBA00023125"/>
    </source>
</evidence>
<evidence type="ECO:0000256" key="2">
    <source>
        <dbReference type="PROSITE-ProRule" id="PRU00335"/>
    </source>
</evidence>
<dbReference type="GO" id="GO:0003677">
    <property type="term" value="F:DNA binding"/>
    <property type="evidence" value="ECO:0007669"/>
    <property type="project" value="UniProtKB-UniRule"/>
</dbReference>
<dbReference type="InterPro" id="IPR050624">
    <property type="entry name" value="HTH-type_Tx_Regulator"/>
</dbReference>
<dbReference type="SUPFAM" id="SSF46689">
    <property type="entry name" value="Homeodomain-like"/>
    <property type="match status" value="1"/>
</dbReference>
<feature type="domain" description="HTH tetR-type" evidence="3">
    <location>
        <begin position="10"/>
        <end position="70"/>
    </location>
</feature>
<dbReference type="EMBL" id="DVMH01000018">
    <property type="protein sequence ID" value="HIU10160.1"/>
    <property type="molecule type" value="Genomic_DNA"/>
</dbReference>
<sequence length="194" mass="22578">MGKNTDIRITKTLRSIKEAFMMLIMIKPVNKITVTELAQKAEISKGTFYLHYLDIYDLYNELVKNVASKVAESFNPYPDLFVAPERFVRTFMFAQMELFANSLTLAERKILSENNIKFCNIYPTCFIDAFKSQIYKVGKLVPCVENDIKLEFLITGMLSIIIKYPALSDDLLKQEFIIQYLTTVVKETFPEFYR</sequence>